<dbReference type="HOGENOM" id="CLU_168069_0_0_10"/>
<dbReference type="RefSeq" id="WP_046146545.1">
    <property type="nucleotide sequence ID" value="NZ_KQ033912.1"/>
</dbReference>
<dbReference type="STRING" id="927665.HMPREF1535_02667"/>
<dbReference type="Pfam" id="PF16250">
    <property type="entry name" value="DUF4907"/>
    <property type="match status" value="1"/>
</dbReference>
<dbReference type="EMBL" id="AQHV01000012">
    <property type="protein sequence ID" value="KKB54914.1"/>
    <property type="molecule type" value="Genomic_DNA"/>
</dbReference>
<dbReference type="PATRIC" id="fig|927665.4.peg.2743"/>
<evidence type="ECO:0000313" key="1">
    <source>
        <dbReference type="EMBL" id="KKB54914.1"/>
    </source>
</evidence>
<dbReference type="Proteomes" id="UP000033047">
    <property type="component" value="Unassembled WGS sequence"/>
</dbReference>
<evidence type="ECO:0008006" key="3">
    <source>
        <dbReference type="Google" id="ProtNLM"/>
    </source>
</evidence>
<gene>
    <name evidence="1" type="ORF">HMPREF1535_02667</name>
</gene>
<accession>A0A0F5JAV7</accession>
<dbReference type="AlphaFoldDB" id="A0A0F5JAV7"/>
<sequence>MNTMMMTIKGRKVLWGLVLLPVLISLIYFRPGEKGSPDGRQPELQTFQLEDGWGYRIVMNEKVLIYQPTIPAIDTLRSFPDEASARKIGALVLERLNNNENFSITMDDIKHSLSDLETNDNST</sequence>
<proteinExistence type="predicted"/>
<name>A0A0F5JAV7_9BACT</name>
<comment type="caution">
    <text evidence="1">The sequence shown here is derived from an EMBL/GenBank/DDBJ whole genome shotgun (WGS) entry which is preliminary data.</text>
</comment>
<dbReference type="InterPro" id="IPR032593">
    <property type="entry name" value="DUF4907"/>
</dbReference>
<organism evidence="1 2">
    <name type="scientific">Parabacteroides goldsteinii DSM 19448 = WAL 12034</name>
    <dbReference type="NCBI Taxonomy" id="927665"/>
    <lineage>
        <taxon>Bacteria</taxon>
        <taxon>Pseudomonadati</taxon>
        <taxon>Bacteroidota</taxon>
        <taxon>Bacteroidia</taxon>
        <taxon>Bacteroidales</taxon>
        <taxon>Tannerellaceae</taxon>
        <taxon>Parabacteroides</taxon>
    </lineage>
</organism>
<evidence type="ECO:0000313" key="2">
    <source>
        <dbReference type="Proteomes" id="UP000033047"/>
    </source>
</evidence>
<protein>
    <recommendedName>
        <fullName evidence="3">DUF4907 domain-containing protein</fullName>
    </recommendedName>
</protein>
<reference evidence="1 2" key="1">
    <citation type="submission" date="2013-04" db="EMBL/GenBank/DDBJ databases">
        <title>The Genome Sequence of Parabacteroides goldsteinii DSM 19448.</title>
        <authorList>
            <consortium name="The Broad Institute Genomics Platform"/>
            <person name="Earl A."/>
            <person name="Ward D."/>
            <person name="Feldgarden M."/>
            <person name="Gevers D."/>
            <person name="Martens E."/>
            <person name="Sakamoto M."/>
            <person name="Benno Y."/>
            <person name="Song Y."/>
            <person name="Liu C."/>
            <person name="Lee J."/>
            <person name="Bolanos M."/>
            <person name="Vaisanen M.L."/>
            <person name="Finegold S.M."/>
            <person name="Walker B."/>
            <person name="Young S."/>
            <person name="Zeng Q."/>
            <person name="Gargeya S."/>
            <person name="Fitzgerald M."/>
            <person name="Haas B."/>
            <person name="Abouelleil A."/>
            <person name="Allen A.W."/>
            <person name="Alvarado L."/>
            <person name="Arachchi H.M."/>
            <person name="Berlin A.M."/>
            <person name="Chapman S.B."/>
            <person name="Gainer-Dewar J."/>
            <person name="Goldberg J."/>
            <person name="Griggs A."/>
            <person name="Gujja S."/>
            <person name="Hansen M."/>
            <person name="Howarth C."/>
            <person name="Imamovic A."/>
            <person name="Ireland A."/>
            <person name="Larimer J."/>
            <person name="McCowan C."/>
            <person name="Murphy C."/>
            <person name="Pearson M."/>
            <person name="Poon T.W."/>
            <person name="Priest M."/>
            <person name="Roberts A."/>
            <person name="Saif S."/>
            <person name="Shea T."/>
            <person name="Sisk P."/>
            <person name="Sykes S."/>
            <person name="Wortman J."/>
            <person name="Nusbaum C."/>
            <person name="Birren B."/>
        </authorList>
    </citation>
    <scope>NUCLEOTIDE SEQUENCE [LARGE SCALE GENOMIC DNA]</scope>
    <source>
        <strain evidence="1 2">DSM 19448</strain>
    </source>
</reference>